<sequence length="127" mass="13948">MSTSALTPTEDGDLKEQDPSLSEDKVVVLFKPTGGDTPLLKQTKVKVLRSAKFVDVVSHLSRQVKRAHVFVYLNDAFTPSYDEQVGRLFDWFGSGSGGEGEFETNGGSARKKKQMLVVNYSAQQAYG</sequence>
<comment type="similarity">
    <text evidence="4">Belongs to the ATG12 family.</text>
</comment>
<keyword evidence="7" id="KW-1185">Reference proteome</keyword>
<dbReference type="STRING" id="41875.K8EF38"/>
<dbReference type="GO" id="GO:0034045">
    <property type="term" value="C:phagophore assembly site membrane"/>
    <property type="evidence" value="ECO:0007669"/>
    <property type="project" value="TreeGrafter"/>
</dbReference>
<protein>
    <recommendedName>
        <fullName evidence="4">Ubiquitin-like protein ATG12</fullName>
    </recommendedName>
</protein>
<dbReference type="SUPFAM" id="SSF54236">
    <property type="entry name" value="Ubiquitin-like"/>
    <property type="match status" value="1"/>
</dbReference>
<reference evidence="6 7" key="1">
    <citation type="submission" date="2011-10" db="EMBL/GenBank/DDBJ databases">
        <authorList>
            <person name="Genoscope - CEA"/>
        </authorList>
    </citation>
    <scope>NUCLEOTIDE SEQUENCE [LARGE SCALE GENOMIC DNA]</scope>
    <source>
        <strain evidence="6 7">RCC 1105</strain>
    </source>
</reference>
<dbReference type="InterPro" id="IPR029071">
    <property type="entry name" value="Ubiquitin-like_domsf"/>
</dbReference>
<dbReference type="EMBL" id="FO082274">
    <property type="protein sequence ID" value="CCO16747.1"/>
    <property type="molecule type" value="Genomic_DNA"/>
</dbReference>
<proteinExistence type="inferred from homology"/>
<dbReference type="GO" id="GO:0000421">
    <property type="term" value="C:autophagosome membrane"/>
    <property type="evidence" value="ECO:0007669"/>
    <property type="project" value="TreeGrafter"/>
</dbReference>
<dbReference type="GO" id="GO:0034727">
    <property type="term" value="P:piecemeal microautophagy of the nucleus"/>
    <property type="evidence" value="ECO:0007669"/>
    <property type="project" value="TreeGrafter"/>
</dbReference>
<evidence type="ECO:0000256" key="5">
    <source>
        <dbReference type="SAM" id="MobiDB-lite"/>
    </source>
</evidence>
<dbReference type="GO" id="GO:0061723">
    <property type="term" value="P:glycophagy"/>
    <property type="evidence" value="ECO:0007669"/>
    <property type="project" value="TreeGrafter"/>
</dbReference>
<comment type="function">
    <text evidence="4">Ubiquitin-like protein involved in cytoplasm to vacuole transport (Cvt) and autophagic vesicle formation.</text>
</comment>
<keyword evidence="3 4" id="KW-0072">Autophagy</keyword>
<dbReference type="GO" id="GO:0097352">
    <property type="term" value="P:autophagosome maturation"/>
    <property type="evidence" value="ECO:0007669"/>
    <property type="project" value="TreeGrafter"/>
</dbReference>
<keyword evidence="1 4" id="KW-1017">Isopeptide bond</keyword>
<dbReference type="GeneID" id="19015565"/>
<dbReference type="AlphaFoldDB" id="K8EF38"/>
<dbReference type="GO" id="GO:0000045">
    <property type="term" value="P:autophagosome assembly"/>
    <property type="evidence" value="ECO:0007669"/>
    <property type="project" value="InterPro"/>
</dbReference>
<accession>K8EF38</accession>
<feature type="region of interest" description="Disordered" evidence="5">
    <location>
        <begin position="1"/>
        <end position="20"/>
    </location>
</feature>
<evidence type="ECO:0000256" key="4">
    <source>
        <dbReference type="RuleBase" id="RU361201"/>
    </source>
</evidence>
<dbReference type="KEGG" id="bpg:Bathy05g00610"/>
<dbReference type="GO" id="GO:0019776">
    <property type="term" value="F:Atg8-family ligase activity"/>
    <property type="evidence" value="ECO:0007669"/>
    <property type="project" value="TreeGrafter"/>
</dbReference>
<comment type="subunit">
    <text evidence="4">Forms a conjugate with ATG5.</text>
</comment>
<dbReference type="eggNOG" id="KOG3439">
    <property type="taxonomic scope" value="Eukaryota"/>
</dbReference>
<dbReference type="PANTHER" id="PTHR13385">
    <property type="entry name" value="AUTOPHAGY PROTEIN 12"/>
    <property type="match status" value="1"/>
</dbReference>
<organism evidence="6 7">
    <name type="scientific">Bathycoccus prasinos</name>
    <dbReference type="NCBI Taxonomy" id="41875"/>
    <lineage>
        <taxon>Eukaryota</taxon>
        <taxon>Viridiplantae</taxon>
        <taxon>Chlorophyta</taxon>
        <taxon>Mamiellophyceae</taxon>
        <taxon>Mamiellales</taxon>
        <taxon>Bathycoccaceae</taxon>
        <taxon>Bathycoccus</taxon>
    </lineage>
</organism>
<evidence type="ECO:0000256" key="2">
    <source>
        <dbReference type="ARBA" id="ARBA00022786"/>
    </source>
</evidence>
<evidence type="ECO:0000256" key="1">
    <source>
        <dbReference type="ARBA" id="ARBA00022499"/>
    </source>
</evidence>
<dbReference type="GO" id="GO:0034274">
    <property type="term" value="C:Atg12-Atg5-Atg16 complex"/>
    <property type="evidence" value="ECO:0007669"/>
    <property type="project" value="TreeGrafter"/>
</dbReference>
<evidence type="ECO:0000256" key="3">
    <source>
        <dbReference type="ARBA" id="ARBA00023006"/>
    </source>
</evidence>
<evidence type="ECO:0000313" key="6">
    <source>
        <dbReference type="EMBL" id="CCO16747.1"/>
    </source>
</evidence>
<keyword evidence="2 4" id="KW-0833">Ubl conjugation pathway</keyword>
<dbReference type="PANTHER" id="PTHR13385:SF0">
    <property type="entry name" value="UBIQUITIN-LIKE PROTEIN ATG12"/>
    <property type="match status" value="1"/>
</dbReference>
<dbReference type="GO" id="GO:0000422">
    <property type="term" value="P:autophagy of mitochondrion"/>
    <property type="evidence" value="ECO:0007669"/>
    <property type="project" value="TreeGrafter"/>
</dbReference>
<dbReference type="Pfam" id="PF04110">
    <property type="entry name" value="APG12"/>
    <property type="match status" value="1"/>
</dbReference>
<name>K8EF38_9CHLO</name>
<dbReference type="Proteomes" id="UP000198341">
    <property type="component" value="Chromosome 5"/>
</dbReference>
<dbReference type="Gene3D" id="3.10.20.90">
    <property type="entry name" value="Phosphatidylinositol 3-kinase Catalytic Subunit, Chain A, domain 1"/>
    <property type="match status" value="1"/>
</dbReference>
<dbReference type="OrthoDB" id="10003551at2759"/>
<dbReference type="InterPro" id="IPR007242">
    <property type="entry name" value="Atg12"/>
</dbReference>
<evidence type="ECO:0000313" key="7">
    <source>
        <dbReference type="Proteomes" id="UP000198341"/>
    </source>
</evidence>
<dbReference type="RefSeq" id="XP_007513189.1">
    <property type="nucleotide sequence ID" value="XM_007513127.1"/>
</dbReference>
<gene>
    <name evidence="6" type="ORF">Bathy05g00610</name>
</gene>